<name>A0A7S2CM54_9STRA</name>
<proteinExistence type="predicted"/>
<reference evidence="1" key="1">
    <citation type="submission" date="2021-01" db="EMBL/GenBank/DDBJ databases">
        <authorList>
            <person name="Corre E."/>
            <person name="Pelletier E."/>
            <person name="Niang G."/>
            <person name="Scheremetjew M."/>
            <person name="Finn R."/>
            <person name="Kale V."/>
            <person name="Holt S."/>
            <person name="Cochrane G."/>
            <person name="Meng A."/>
            <person name="Brown T."/>
            <person name="Cohen L."/>
        </authorList>
    </citation>
    <scope>NUCLEOTIDE SEQUENCE</scope>
    <source>
        <strain evidence="1">RCC1693</strain>
    </source>
</reference>
<gene>
    <name evidence="1" type="ORF">FPAR1323_LOCUS11978</name>
</gene>
<dbReference type="EMBL" id="HBGT01022960">
    <property type="protein sequence ID" value="CAD9429429.1"/>
    <property type="molecule type" value="Transcribed_RNA"/>
</dbReference>
<accession>A0A7S2CM54</accession>
<sequence length="228" mass="24257">MAATKSFTRHLGNVTIDSDVAFSFCGNMNMAPRVDGVGDAGGLGAQPTDGDLRDVKVPALTTGETMPVQVQIRYKDAQTGEEHLRVLSGSQPITTDRALAEECINSDVPALAAIQAAALLAQRGLYTEARIEMISATRLLQRAMCTTEHQRSYLNLIVNGEKLDQFMRQKAAQEELMGGGDLESARTAAAASSSARSRLSDRDDDASGAIFQMKRLGMAAFTSAVGAC</sequence>
<organism evidence="1">
    <name type="scientific">Florenciella parvula</name>
    <dbReference type="NCBI Taxonomy" id="236787"/>
    <lineage>
        <taxon>Eukaryota</taxon>
        <taxon>Sar</taxon>
        <taxon>Stramenopiles</taxon>
        <taxon>Ochrophyta</taxon>
        <taxon>Dictyochophyceae</taxon>
        <taxon>Florenciellales</taxon>
        <taxon>Florenciella</taxon>
    </lineage>
</organism>
<dbReference type="AlphaFoldDB" id="A0A7S2CM54"/>
<protein>
    <submittedName>
        <fullName evidence="1">Uncharacterized protein</fullName>
    </submittedName>
</protein>
<evidence type="ECO:0000313" key="1">
    <source>
        <dbReference type="EMBL" id="CAD9429429.1"/>
    </source>
</evidence>